<proteinExistence type="predicted"/>
<sequence length="1031" mass="110823">MTFVAPKLQVVQDLFGPRLAQFELVEGENGAGDIVRVIEGASTFPTIGIKSDGLEIGADILGSPALTLRSDNDWLISNLLAAEEGLRTILENSELGVFSSFSVSDGELEMLDSVYGLARTFSNIEMELAVPPGTRDVEGKIAAVIGGERMEGTILRTVQSDGSSRLINQIQNLDFAAFVPFMDDPDALIALHGTGGVVIDVDMGMPGQNQVLGGAFLIDMSGMSLRIRDDEFLVQASPMEIDWNAKDGVFSMKETLFMAGKSSANISGVFSMGLDENFGPTMRMSVGFTDIYLRPGDLGDPAAPIEKMQFIGWSAPLYGALGIENFAATSGDLKLVTSGRFDMLQAGIGIDLNVGLEGASADDLKRIWPYFLGGGTRDWFVKNIAEGKIIASNMQFKIPAGTLEGEGGEVSMPAGAMKVEMLAEGVKLRVDDRFEPVVIAGLTHLKVEENSTSVGFGQARLPTAGGEIIMQNSTLSIAWGDDDTSIFSFQGNLNSPISALNAIGELSSPEFLENMDLPINLAALSGNLETSLTARISLIGQDNEVGSMQYTLDGKIDDFSSSEPVSDFSVTEGQLQFQLDQDRYQVAGPLKLNGLATDFSIAGDLEEGAEPQIKVSALFDAEDFKEFGFDVTQFIGGKVRFTGEPLANGDLRILVDLKDASMSVADIGLSKSPGSEGYLTALVKFADPLIEINDIDLGFGTVRLGGSLVYHQENGLQSADFSRFAINEGDQAQIRLTPLNDGYAVRLRGRQLDFKPMMQRFFSLETGGTGGPQFSGIDQTIMLDIEVERALGFYSTTAINLDADLTLHGEDLEKVELRTQFGGTNSLSITTNNVEGGRVMSVAFGDLGTLLRFVGTYPRLAGGEGSLVMTTNVAQKIDRGEFVLRNFSIIDEGNVAQVLGNNPNSRELIANRNRIDFNSGRAQFIRRPDRIEIIDAVVDGGVQGGTARGFINMDANQYDLVGTYIPLFELNNAFQQIPILGPLLGGREGEGLFGVTFAVRGSLAEPQFSVNPLSLLVPGAFRSLFEFRAQE</sequence>
<evidence type="ECO:0000313" key="1">
    <source>
        <dbReference type="EMBL" id="VAW21206.1"/>
    </source>
</evidence>
<protein>
    <recommendedName>
        <fullName evidence="2">AsmA-like C-terminal domain-containing protein</fullName>
    </recommendedName>
</protein>
<dbReference type="AlphaFoldDB" id="A0A3B0UNK2"/>
<gene>
    <name evidence="1" type="ORF">MNBD_ALPHA11-1580</name>
</gene>
<organism evidence="1">
    <name type="scientific">hydrothermal vent metagenome</name>
    <dbReference type="NCBI Taxonomy" id="652676"/>
    <lineage>
        <taxon>unclassified sequences</taxon>
        <taxon>metagenomes</taxon>
        <taxon>ecological metagenomes</taxon>
    </lineage>
</organism>
<accession>A0A3B0UNK2</accession>
<reference evidence="1" key="1">
    <citation type="submission" date="2018-06" db="EMBL/GenBank/DDBJ databases">
        <authorList>
            <person name="Zhirakovskaya E."/>
        </authorList>
    </citation>
    <scope>NUCLEOTIDE SEQUENCE</scope>
</reference>
<evidence type="ECO:0008006" key="2">
    <source>
        <dbReference type="Google" id="ProtNLM"/>
    </source>
</evidence>
<dbReference type="EMBL" id="UOEQ01000331">
    <property type="protein sequence ID" value="VAW21206.1"/>
    <property type="molecule type" value="Genomic_DNA"/>
</dbReference>
<name>A0A3B0UNK2_9ZZZZ</name>